<evidence type="ECO:0000256" key="7">
    <source>
        <dbReference type="ARBA" id="ARBA00023146"/>
    </source>
</evidence>
<dbReference type="InterPro" id="IPR002316">
    <property type="entry name" value="Pro-tRNA-ligase_IIa"/>
</dbReference>
<keyword evidence="5" id="KW-0067">ATP-binding</keyword>
<dbReference type="Pfam" id="PF00587">
    <property type="entry name" value="tRNA-synt_2b"/>
    <property type="match status" value="1"/>
</dbReference>
<dbReference type="GO" id="GO:0006433">
    <property type="term" value="P:prolyl-tRNA aminoacylation"/>
    <property type="evidence" value="ECO:0007669"/>
    <property type="project" value="InterPro"/>
</dbReference>
<dbReference type="AlphaFoldDB" id="A0A1G2G6R8"/>
<dbReference type="GO" id="GO:0004827">
    <property type="term" value="F:proline-tRNA ligase activity"/>
    <property type="evidence" value="ECO:0007669"/>
    <property type="project" value="UniProtKB-EC"/>
</dbReference>
<evidence type="ECO:0000256" key="5">
    <source>
        <dbReference type="ARBA" id="ARBA00022840"/>
    </source>
</evidence>
<protein>
    <recommendedName>
        <fullName evidence="2">Proline--tRNA ligase</fullName>
        <ecNumber evidence="1">6.1.1.15</ecNumber>
    </recommendedName>
    <alternativeName>
        <fullName evidence="8">Prolyl-tRNA synthetase</fullName>
    </alternativeName>
</protein>
<evidence type="ECO:0000256" key="4">
    <source>
        <dbReference type="ARBA" id="ARBA00022741"/>
    </source>
</evidence>
<name>A0A1G2G6R8_9BACT</name>
<dbReference type="GO" id="GO:0005524">
    <property type="term" value="F:ATP binding"/>
    <property type="evidence" value="ECO:0007669"/>
    <property type="project" value="UniProtKB-KW"/>
</dbReference>
<comment type="catalytic activity">
    <reaction evidence="9">
        <text>tRNA(Pro) + L-proline + ATP = L-prolyl-tRNA(Pro) + AMP + diphosphate</text>
        <dbReference type="Rhea" id="RHEA:14305"/>
        <dbReference type="Rhea" id="RHEA-COMP:9700"/>
        <dbReference type="Rhea" id="RHEA-COMP:9702"/>
        <dbReference type="ChEBI" id="CHEBI:30616"/>
        <dbReference type="ChEBI" id="CHEBI:33019"/>
        <dbReference type="ChEBI" id="CHEBI:60039"/>
        <dbReference type="ChEBI" id="CHEBI:78442"/>
        <dbReference type="ChEBI" id="CHEBI:78532"/>
        <dbReference type="ChEBI" id="CHEBI:456215"/>
        <dbReference type="EC" id="6.1.1.15"/>
    </reaction>
</comment>
<evidence type="ECO:0000256" key="3">
    <source>
        <dbReference type="ARBA" id="ARBA00022598"/>
    </source>
</evidence>
<dbReference type="SUPFAM" id="SSF52954">
    <property type="entry name" value="Class II aaRS ABD-related"/>
    <property type="match status" value="1"/>
</dbReference>
<dbReference type="InterPro" id="IPR004154">
    <property type="entry name" value="Anticodon-bd"/>
</dbReference>
<evidence type="ECO:0000313" key="11">
    <source>
        <dbReference type="EMBL" id="OGZ45670.1"/>
    </source>
</evidence>
<dbReference type="Gene3D" id="3.30.930.10">
    <property type="entry name" value="Bira Bifunctional Protein, Domain 2"/>
    <property type="match status" value="1"/>
</dbReference>
<dbReference type="PANTHER" id="PTHR42753">
    <property type="entry name" value="MITOCHONDRIAL RIBOSOME PROTEIN L39/PROLYL-TRNA LIGASE FAMILY MEMBER"/>
    <property type="match status" value="1"/>
</dbReference>
<keyword evidence="6" id="KW-0648">Protein biosynthesis</keyword>
<keyword evidence="3" id="KW-0436">Ligase</keyword>
<dbReference type="PROSITE" id="PS50862">
    <property type="entry name" value="AA_TRNA_LIGASE_II"/>
    <property type="match status" value="1"/>
</dbReference>
<dbReference type="PANTHER" id="PTHR42753:SF2">
    <property type="entry name" value="PROLINE--TRNA LIGASE"/>
    <property type="match status" value="1"/>
</dbReference>
<evidence type="ECO:0000259" key="10">
    <source>
        <dbReference type="PROSITE" id="PS50862"/>
    </source>
</evidence>
<keyword evidence="7 11" id="KW-0030">Aminoacyl-tRNA synthetase</keyword>
<reference evidence="11 12" key="1">
    <citation type="journal article" date="2016" name="Nat. Commun.">
        <title>Thousands of microbial genomes shed light on interconnected biogeochemical processes in an aquifer system.</title>
        <authorList>
            <person name="Anantharaman K."/>
            <person name="Brown C.T."/>
            <person name="Hug L.A."/>
            <person name="Sharon I."/>
            <person name="Castelle C.J."/>
            <person name="Probst A.J."/>
            <person name="Thomas B.C."/>
            <person name="Singh A."/>
            <person name="Wilkins M.J."/>
            <person name="Karaoz U."/>
            <person name="Brodie E.L."/>
            <person name="Williams K.H."/>
            <person name="Hubbard S.S."/>
            <person name="Banfield J.F."/>
        </authorList>
    </citation>
    <scope>NUCLEOTIDE SEQUENCE [LARGE SCALE GENOMIC DNA]</scope>
</reference>
<evidence type="ECO:0000256" key="1">
    <source>
        <dbReference type="ARBA" id="ARBA00012831"/>
    </source>
</evidence>
<dbReference type="InterPro" id="IPR044140">
    <property type="entry name" value="ProRS_anticodon_short"/>
</dbReference>
<organism evidence="11 12">
    <name type="scientific">Candidatus Ryanbacteria bacterium RIFCSPHIGHO2_01_FULL_48_27</name>
    <dbReference type="NCBI Taxonomy" id="1802115"/>
    <lineage>
        <taxon>Bacteria</taxon>
        <taxon>Candidatus Ryaniibacteriota</taxon>
    </lineage>
</organism>
<dbReference type="PRINTS" id="PR01046">
    <property type="entry name" value="TRNASYNTHPRO"/>
</dbReference>
<dbReference type="InterPro" id="IPR045864">
    <property type="entry name" value="aa-tRNA-synth_II/BPL/LPL"/>
</dbReference>
<dbReference type="EC" id="6.1.1.15" evidence="1"/>
<evidence type="ECO:0000256" key="6">
    <source>
        <dbReference type="ARBA" id="ARBA00022917"/>
    </source>
</evidence>
<feature type="domain" description="Aminoacyl-transfer RNA synthetases class-II family profile" evidence="10">
    <location>
        <begin position="38"/>
        <end position="318"/>
    </location>
</feature>
<dbReference type="InterPro" id="IPR002314">
    <property type="entry name" value="aa-tRNA-synt_IIb"/>
</dbReference>
<dbReference type="SUPFAM" id="SSF55681">
    <property type="entry name" value="Class II aaRS and biotin synthetases"/>
    <property type="match status" value="1"/>
</dbReference>
<dbReference type="Gene3D" id="3.40.50.800">
    <property type="entry name" value="Anticodon-binding domain"/>
    <property type="match status" value="1"/>
</dbReference>
<dbReference type="Pfam" id="PF03129">
    <property type="entry name" value="HGTP_anticodon"/>
    <property type="match status" value="1"/>
</dbReference>
<dbReference type="InterPro" id="IPR050062">
    <property type="entry name" value="Pro-tRNA_synthetase"/>
</dbReference>
<gene>
    <name evidence="11" type="ORF">A2756_02065</name>
</gene>
<evidence type="ECO:0000313" key="12">
    <source>
        <dbReference type="Proteomes" id="UP000177785"/>
    </source>
</evidence>
<dbReference type="Proteomes" id="UP000177785">
    <property type="component" value="Unassembled WGS sequence"/>
</dbReference>
<proteinExistence type="predicted"/>
<evidence type="ECO:0000256" key="9">
    <source>
        <dbReference type="ARBA" id="ARBA00047671"/>
    </source>
</evidence>
<keyword evidence="4" id="KW-0547">Nucleotide-binding</keyword>
<dbReference type="InterPro" id="IPR006195">
    <property type="entry name" value="aa-tRNA-synth_II"/>
</dbReference>
<evidence type="ECO:0000256" key="2">
    <source>
        <dbReference type="ARBA" id="ARBA00019110"/>
    </source>
</evidence>
<evidence type="ECO:0000256" key="8">
    <source>
        <dbReference type="ARBA" id="ARBA00029731"/>
    </source>
</evidence>
<comment type="caution">
    <text evidence="11">The sequence shown here is derived from an EMBL/GenBank/DDBJ whole genome shotgun (WGS) entry which is preliminary data.</text>
</comment>
<dbReference type="InterPro" id="IPR036621">
    <property type="entry name" value="Anticodon-bd_dom_sf"/>
</dbReference>
<sequence length="419" mass="46656">MKQSQLFTKTRKEAPADEVAKNAQLLIRAGFINKEMAGVYSYLPLGLRVLGNLETIIREEMNAIGGQELLLTTLQDKESWEKSDRWDESKVDVWFKTKLASGTDIGLGWTHEEAITAMMRQYIQSYRDLPVYAYQIQTKFRNEARAKSGLMRGREFIMKDLYSFSRTQEDLDAFYEACAKAYERIFARAGIGEITYRTFASGGAFSKYSHEFQAISAAGEDVVYVDKEKRIAINKEVLTDEVIAELGLNKDTLVEEKSIEVGNIFKLGTRFSDPLGLSYVNETGETKPVIMGSYGIGPGRLMGTIVEALSDAKGIIWPREVSPFEVHIVSLGIDNEEIRKASDSLYEMLTSAGIDTLYDDRTEKSAGEKLADADLIGIPVRLVVSARTLESASVEMKKRAEADAVLVRAADVIVAIKTA</sequence>
<accession>A0A1G2G6R8</accession>
<dbReference type="GO" id="GO:0005829">
    <property type="term" value="C:cytosol"/>
    <property type="evidence" value="ECO:0007669"/>
    <property type="project" value="TreeGrafter"/>
</dbReference>
<dbReference type="CDD" id="cd00861">
    <property type="entry name" value="ProRS_anticodon_short"/>
    <property type="match status" value="1"/>
</dbReference>
<dbReference type="EMBL" id="MHNL01000005">
    <property type="protein sequence ID" value="OGZ45670.1"/>
    <property type="molecule type" value="Genomic_DNA"/>
</dbReference>
<dbReference type="STRING" id="1802115.A2756_02065"/>